<name>A0A392VKD1_9FABA</name>
<keyword evidence="3" id="KW-1185">Reference proteome</keyword>
<feature type="compositionally biased region" description="Basic and acidic residues" evidence="1">
    <location>
        <begin position="61"/>
        <end position="71"/>
    </location>
</feature>
<proteinExistence type="predicted"/>
<evidence type="ECO:0000256" key="1">
    <source>
        <dbReference type="SAM" id="MobiDB-lite"/>
    </source>
</evidence>
<dbReference type="AlphaFoldDB" id="A0A392VKD1"/>
<accession>A0A392VKD1</accession>
<evidence type="ECO:0000313" key="2">
    <source>
        <dbReference type="EMBL" id="MCI87882.1"/>
    </source>
</evidence>
<protein>
    <submittedName>
        <fullName evidence="2">Uncharacterized protein</fullName>
    </submittedName>
</protein>
<reference evidence="2 3" key="1">
    <citation type="journal article" date="2018" name="Front. Plant Sci.">
        <title>Red Clover (Trifolium pratense) and Zigzag Clover (T. medium) - A Picture of Genomic Similarities and Differences.</title>
        <authorList>
            <person name="Dluhosova J."/>
            <person name="Istvanek J."/>
            <person name="Nedelnik J."/>
            <person name="Repkova J."/>
        </authorList>
    </citation>
    <scope>NUCLEOTIDE SEQUENCE [LARGE SCALE GENOMIC DNA]</scope>
    <source>
        <strain evidence="3">cv. 10/8</strain>
        <tissue evidence="2">Leaf</tissue>
    </source>
</reference>
<sequence length="71" mass="7995">NVDLLVNNITERLEDEVYDDVKGGHQIEPFEKPEEGESVEEVERRPDVATSSNLRSNPRGVSRDKAVMAEV</sequence>
<dbReference type="EMBL" id="LXQA011177907">
    <property type="protein sequence ID" value="MCI87882.1"/>
    <property type="molecule type" value="Genomic_DNA"/>
</dbReference>
<dbReference type="Proteomes" id="UP000265520">
    <property type="component" value="Unassembled WGS sequence"/>
</dbReference>
<feature type="region of interest" description="Disordered" evidence="1">
    <location>
        <begin position="21"/>
        <end position="71"/>
    </location>
</feature>
<evidence type="ECO:0000313" key="3">
    <source>
        <dbReference type="Proteomes" id="UP000265520"/>
    </source>
</evidence>
<feature type="compositionally biased region" description="Basic and acidic residues" evidence="1">
    <location>
        <begin position="21"/>
        <end position="47"/>
    </location>
</feature>
<comment type="caution">
    <text evidence="2">The sequence shown here is derived from an EMBL/GenBank/DDBJ whole genome shotgun (WGS) entry which is preliminary data.</text>
</comment>
<feature type="non-terminal residue" evidence="2">
    <location>
        <position position="1"/>
    </location>
</feature>
<organism evidence="2 3">
    <name type="scientific">Trifolium medium</name>
    <dbReference type="NCBI Taxonomy" id="97028"/>
    <lineage>
        <taxon>Eukaryota</taxon>
        <taxon>Viridiplantae</taxon>
        <taxon>Streptophyta</taxon>
        <taxon>Embryophyta</taxon>
        <taxon>Tracheophyta</taxon>
        <taxon>Spermatophyta</taxon>
        <taxon>Magnoliopsida</taxon>
        <taxon>eudicotyledons</taxon>
        <taxon>Gunneridae</taxon>
        <taxon>Pentapetalae</taxon>
        <taxon>rosids</taxon>
        <taxon>fabids</taxon>
        <taxon>Fabales</taxon>
        <taxon>Fabaceae</taxon>
        <taxon>Papilionoideae</taxon>
        <taxon>50 kb inversion clade</taxon>
        <taxon>NPAAA clade</taxon>
        <taxon>Hologalegina</taxon>
        <taxon>IRL clade</taxon>
        <taxon>Trifolieae</taxon>
        <taxon>Trifolium</taxon>
    </lineage>
</organism>
<feature type="non-terminal residue" evidence="2">
    <location>
        <position position="71"/>
    </location>
</feature>